<dbReference type="EMBL" id="JACSDZ010000002">
    <property type="protein sequence ID" value="KAF7414948.1"/>
    <property type="molecule type" value="Genomic_DNA"/>
</dbReference>
<protein>
    <submittedName>
        <fullName evidence="2">Uncharacterized protein</fullName>
    </submittedName>
</protein>
<proteinExistence type="predicted"/>
<dbReference type="Proteomes" id="UP000617340">
    <property type="component" value="Unassembled WGS sequence"/>
</dbReference>
<accession>A0A834NP57</accession>
<feature type="region of interest" description="Disordered" evidence="1">
    <location>
        <begin position="1"/>
        <end position="33"/>
    </location>
</feature>
<name>A0A834NP57_VESGE</name>
<feature type="compositionally biased region" description="Acidic residues" evidence="1">
    <location>
        <begin position="21"/>
        <end position="31"/>
    </location>
</feature>
<evidence type="ECO:0000313" key="3">
    <source>
        <dbReference type="Proteomes" id="UP000617340"/>
    </source>
</evidence>
<comment type="caution">
    <text evidence="2">The sequence shown here is derived from an EMBL/GenBank/DDBJ whole genome shotgun (WGS) entry which is preliminary data.</text>
</comment>
<gene>
    <name evidence="2" type="ORF">HZH68_003437</name>
</gene>
<organism evidence="2 3">
    <name type="scientific">Vespula germanica</name>
    <name type="common">German yellow jacket</name>
    <name type="synonym">Paravespula germanica</name>
    <dbReference type="NCBI Taxonomy" id="30212"/>
    <lineage>
        <taxon>Eukaryota</taxon>
        <taxon>Metazoa</taxon>
        <taxon>Ecdysozoa</taxon>
        <taxon>Arthropoda</taxon>
        <taxon>Hexapoda</taxon>
        <taxon>Insecta</taxon>
        <taxon>Pterygota</taxon>
        <taxon>Neoptera</taxon>
        <taxon>Endopterygota</taxon>
        <taxon>Hymenoptera</taxon>
        <taxon>Apocrita</taxon>
        <taxon>Aculeata</taxon>
        <taxon>Vespoidea</taxon>
        <taxon>Vespidae</taxon>
        <taxon>Vespinae</taxon>
        <taxon>Vespula</taxon>
    </lineage>
</organism>
<evidence type="ECO:0000313" key="2">
    <source>
        <dbReference type="EMBL" id="KAF7414948.1"/>
    </source>
</evidence>
<evidence type="ECO:0000256" key="1">
    <source>
        <dbReference type="SAM" id="MobiDB-lite"/>
    </source>
</evidence>
<keyword evidence="3" id="KW-1185">Reference proteome</keyword>
<feature type="compositionally biased region" description="Basic and acidic residues" evidence="1">
    <location>
        <begin position="1"/>
        <end position="20"/>
    </location>
</feature>
<sequence length="67" mass="7786">MCDSRNRGRRKKEERYAGEVEEKEEVQGIEEEEKRPRAMECGLYRKSSSSVLASNISLEVPMLVDCY</sequence>
<reference evidence="2" key="1">
    <citation type="journal article" date="2020" name="G3 (Bethesda)">
        <title>High-Quality Assemblies for Three Invasive Social Wasps from the &lt;i&gt;Vespula&lt;/i&gt; Genus.</title>
        <authorList>
            <person name="Harrop T.W.R."/>
            <person name="Guhlin J."/>
            <person name="McLaughlin G.M."/>
            <person name="Permina E."/>
            <person name="Stockwell P."/>
            <person name="Gilligan J."/>
            <person name="Le Lec M.F."/>
            <person name="Gruber M.A.M."/>
            <person name="Quinn O."/>
            <person name="Lovegrove M."/>
            <person name="Duncan E.J."/>
            <person name="Remnant E.J."/>
            <person name="Van Eeckhoven J."/>
            <person name="Graham B."/>
            <person name="Knapp R.A."/>
            <person name="Langford K.W."/>
            <person name="Kronenberg Z."/>
            <person name="Press M.O."/>
            <person name="Eacker S.M."/>
            <person name="Wilson-Rankin E.E."/>
            <person name="Purcell J."/>
            <person name="Lester P.J."/>
            <person name="Dearden P.K."/>
        </authorList>
    </citation>
    <scope>NUCLEOTIDE SEQUENCE</scope>
    <source>
        <strain evidence="2">Linc-1</strain>
    </source>
</reference>
<dbReference type="AlphaFoldDB" id="A0A834NP57"/>